<reference evidence="1" key="1">
    <citation type="journal article" date="2015" name="Nature">
        <title>Complex archaea that bridge the gap between prokaryotes and eukaryotes.</title>
        <authorList>
            <person name="Spang A."/>
            <person name="Saw J.H."/>
            <person name="Jorgensen S.L."/>
            <person name="Zaremba-Niedzwiedzka K."/>
            <person name="Martijn J."/>
            <person name="Lind A.E."/>
            <person name="van Eijk R."/>
            <person name="Schleper C."/>
            <person name="Guy L."/>
            <person name="Ettema T.J."/>
        </authorList>
    </citation>
    <scope>NUCLEOTIDE SEQUENCE</scope>
</reference>
<proteinExistence type="predicted"/>
<comment type="caution">
    <text evidence="1">The sequence shown here is derived from an EMBL/GenBank/DDBJ whole genome shotgun (WGS) entry which is preliminary data.</text>
</comment>
<name>A0A0F9LJW4_9ZZZZ</name>
<evidence type="ECO:0008006" key="2">
    <source>
        <dbReference type="Google" id="ProtNLM"/>
    </source>
</evidence>
<evidence type="ECO:0000313" key="1">
    <source>
        <dbReference type="EMBL" id="KKM95264.1"/>
    </source>
</evidence>
<dbReference type="EMBL" id="LAZR01006030">
    <property type="protein sequence ID" value="KKM95264.1"/>
    <property type="molecule type" value="Genomic_DNA"/>
</dbReference>
<accession>A0A0F9LJW4</accession>
<gene>
    <name evidence="1" type="ORF">LCGC14_1190000</name>
</gene>
<dbReference type="AlphaFoldDB" id="A0A0F9LJW4"/>
<organism evidence="1">
    <name type="scientific">marine sediment metagenome</name>
    <dbReference type="NCBI Taxonomy" id="412755"/>
    <lineage>
        <taxon>unclassified sequences</taxon>
        <taxon>metagenomes</taxon>
        <taxon>ecological metagenomes</taxon>
    </lineage>
</organism>
<sequence>MRREITARINGLTAGPRAQFTAALAAQVEADIREALNFVTRNASASVRSTLERAFDAGSRITPTALAAGGINAAFPTIAPALLTTLAQATEIALTELVSRLDQRIVEQLRLSAIGLEPTSGAVRRIEALLRTSRETDLGRRLRTGFASQAEAIVRTEINRMYQSAQAATSSILGDTIPGLRKRWVTTLGKRRGHREAEARYAPGGEVGPIPVNDRFRVTDFSRSDRNVAGFWTTRTGAGFQRVYKGDTRQRRGSPITDRMLHPLDPTASVGNISQCTCIVLEVLPGLENAQQQTLGILQGG</sequence>
<protein>
    <recommendedName>
        <fullName evidence="2">Phage head morphogenesis domain-containing protein</fullName>
    </recommendedName>
</protein>